<organism evidence="2 3">
    <name type="scientific">Methylomonas koyamae</name>
    <dbReference type="NCBI Taxonomy" id="702114"/>
    <lineage>
        <taxon>Bacteria</taxon>
        <taxon>Pseudomonadati</taxon>
        <taxon>Pseudomonadota</taxon>
        <taxon>Gammaproteobacteria</taxon>
        <taxon>Methylococcales</taxon>
        <taxon>Methylococcaceae</taxon>
        <taxon>Methylomonas</taxon>
    </lineage>
</organism>
<keyword evidence="3" id="KW-1185">Reference proteome</keyword>
<feature type="compositionally biased region" description="Basic and acidic residues" evidence="1">
    <location>
        <begin position="107"/>
        <end position="120"/>
    </location>
</feature>
<sequence length="239" mass="28196">MYFSRLRVAPNQLPQFAKLSQYNHYQLHQILWQLFRDKPEEERDFLFRQDTDSYGLPIFYLLSKYQPQHEGNTWLIETKPFQPTLKAGDLLSFSLRANPVEQVKLERSESEQLEHAEQRKANGLPEKQTKKRIHHDVVMQLKKSLSDEERQSYSQAELEQQAGEKWLNERAEKNGFRVLSVTAQGYQQHHFKKRQIKISTLDFTGELQITDPEKFRQTLFTGLGRAKAFGCGLLMVRRL</sequence>
<dbReference type="SUPFAM" id="SSF117987">
    <property type="entry name" value="CRISPR-associated protein"/>
    <property type="match status" value="2"/>
</dbReference>
<dbReference type="AlphaFoldDB" id="A0A291IHA6"/>
<evidence type="ECO:0000313" key="2">
    <source>
        <dbReference type="EMBL" id="OAI23443.1"/>
    </source>
</evidence>
<dbReference type="RefSeq" id="WP_064020980.1">
    <property type="nucleotide sequence ID" value="NZ_LUUL01000102.1"/>
</dbReference>
<dbReference type="InterPro" id="IPR010179">
    <property type="entry name" value="CRISPR-assoc_prot_Cse3"/>
</dbReference>
<dbReference type="EMBL" id="LUUL01000102">
    <property type="protein sequence ID" value="OAI23443.1"/>
    <property type="molecule type" value="Genomic_DNA"/>
</dbReference>
<dbReference type="NCBIfam" id="TIGR01907">
    <property type="entry name" value="casE_Cse3"/>
    <property type="match status" value="1"/>
</dbReference>
<dbReference type="Gene3D" id="3.30.70.1210">
    <property type="entry name" value="Crispr-associated protein, domain 2"/>
    <property type="match status" value="1"/>
</dbReference>
<feature type="region of interest" description="Disordered" evidence="1">
    <location>
        <begin position="107"/>
        <end position="132"/>
    </location>
</feature>
<evidence type="ECO:0000256" key="1">
    <source>
        <dbReference type="SAM" id="MobiDB-lite"/>
    </source>
</evidence>
<dbReference type="Proteomes" id="UP000077734">
    <property type="component" value="Unassembled WGS sequence"/>
</dbReference>
<dbReference type="SMART" id="SM01101">
    <property type="entry name" value="CRISPR_assoc"/>
    <property type="match status" value="1"/>
</dbReference>
<protein>
    <submittedName>
        <fullName evidence="2">Uncharacterized protein</fullName>
    </submittedName>
</protein>
<dbReference type="Pfam" id="PF08798">
    <property type="entry name" value="CRISPR_assoc"/>
    <property type="match status" value="1"/>
</dbReference>
<comment type="caution">
    <text evidence="2">The sequence shown here is derived from an EMBL/GenBank/DDBJ whole genome shotgun (WGS) entry which is preliminary data.</text>
</comment>
<gene>
    <name evidence="2" type="ORF">A1356_01415</name>
</gene>
<reference evidence="2 3" key="1">
    <citation type="submission" date="2016-03" db="EMBL/GenBank/DDBJ databases">
        <authorList>
            <person name="Heylen K."/>
            <person name="De Vos P."/>
            <person name="Vekeman B."/>
        </authorList>
    </citation>
    <scope>NUCLEOTIDE SEQUENCE [LARGE SCALE GENOMIC DNA]</scope>
    <source>
        <strain evidence="2 3">R-49807</strain>
    </source>
</reference>
<dbReference type="Gene3D" id="3.30.70.1200">
    <property type="entry name" value="Crispr-associated protein, domain 1"/>
    <property type="match status" value="1"/>
</dbReference>
<dbReference type="KEGG" id="mko:MKLM6_1305"/>
<dbReference type="CDD" id="cd09727">
    <property type="entry name" value="Cas6_I-E"/>
    <property type="match status" value="1"/>
</dbReference>
<evidence type="ECO:0000313" key="3">
    <source>
        <dbReference type="Proteomes" id="UP000077734"/>
    </source>
</evidence>
<accession>A0A291IHA6</accession>
<name>A0A291IHA6_9GAMM</name>
<proteinExistence type="predicted"/>